<sequence length="464" mass="47659">MLGEDGDPVPGDPEGLALLGLTLRDTADDIQRETGEIQALASVESWNSDAADRFRDAAHDAVGDLRKAFHRYDVAARAVGVVVREGSDGDWASALAHAQAISLKALRDAQTADAEHKAAGNRLKALPPHTPKDDPDATAARRKQEAASSSLSAAKTLLASAKQVRDQAAGAAAARIHRAITHDGMHDSTWDKVKDTTGTILSDTGEFLGNVGEQALSDLASLGNAMLHDADAVGEVLAGVGLATLGAGGEIGGAVLDATGVGALLGVPAGVVSASAIAGGVGLIAAGGGRLAMDATGPDRVNMTSDGGGGAGGGEGDWDGAAKGQPKPTSEEDLASYTQRKSDLSGLSRNKQIAEVRKGVTVDGKTYKPEGEALSGKTHGIDWNEGPQRVKKTGNPQGRFGSPADVDFAVRKGAELGPGKQGFFDLPPDNDCIEYMPDGTMQKPNALYVKVRPNGTVHAYPYTK</sequence>
<evidence type="ECO:0000313" key="3">
    <source>
        <dbReference type="Proteomes" id="UP001156398"/>
    </source>
</evidence>
<evidence type="ECO:0000256" key="1">
    <source>
        <dbReference type="SAM" id="MobiDB-lite"/>
    </source>
</evidence>
<feature type="region of interest" description="Disordered" evidence="1">
    <location>
        <begin position="297"/>
        <end position="346"/>
    </location>
</feature>
<organism evidence="2 3">
    <name type="scientific">Streptantibioticus silvisoli</name>
    <dbReference type="NCBI Taxonomy" id="2705255"/>
    <lineage>
        <taxon>Bacteria</taxon>
        <taxon>Bacillati</taxon>
        <taxon>Actinomycetota</taxon>
        <taxon>Actinomycetes</taxon>
        <taxon>Kitasatosporales</taxon>
        <taxon>Streptomycetaceae</taxon>
        <taxon>Streptantibioticus</taxon>
    </lineage>
</organism>
<accession>A0ABT6VU87</accession>
<proteinExistence type="predicted"/>
<name>A0ABT6VU87_9ACTN</name>
<feature type="region of interest" description="Disordered" evidence="1">
    <location>
        <begin position="112"/>
        <end position="146"/>
    </location>
</feature>
<feature type="region of interest" description="Disordered" evidence="1">
    <location>
        <begin position="367"/>
        <end position="389"/>
    </location>
</feature>
<evidence type="ECO:0008006" key="4">
    <source>
        <dbReference type="Google" id="ProtNLM"/>
    </source>
</evidence>
<gene>
    <name evidence="2" type="ORF">POF43_004730</name>
</gene>
<evidence type="ECO:0000313" key="2">
    <source>
        <dbReference type="EMBL" id="MDI5962037.1"/>
    </source>
</evidence>
<dbReference type="Proteomes" id="UP001156398">
    <property type="component" value="Unassembled WGS sequence"/>
</dbReference>
<reference evidence="2 3" key="1">
    <citation type="submission" date="2023-05" db="EMBL/GenBank/DDBJ databases">
        <title>Streptantibioticus silvisoli sp. nov., acidotolerant actinomycetes 1 from pine litter.</title>
        <authorList>
            <person name="Swiecimska M."/>
            <person name="Golinska P."/>
            <person name="Sangal V."/>
            <person name="Wachnowicz B."/>
            <person name="Goodfellow M."/>
        </authorList>
    </citation>
    <scope>NUCLEOTIDE SEQUENCE [LARGE SCALE GENOMIC DNA]</scope>
    <source>
        <strain evidence="2 3">SL54</strain>
    </source>
</reference>
<protein>
    <recommendedName>
        <fullName evidence="4">Bacterial EndoU nuclease domain-containing protein</fullName>
    </recommendedName>
</protein>
<dbReference type="RefSeq" id="WP_282704421.1">
    <property type="nucleotide sequence ID" value="NZ_JAAGKO020000004.1"/>
</dbReference>
<feature type="compositionally biased region" description="Gly residues" evidence="1">
    <location>
        <begin position="306"/>
        <end position="315"/>
    </location>
</feature>
<comment type="caution">
    <text evidence="2">The sequence shown here is derived from an EMBL/GenBank/DDBJ whole genome shotgun (WGS) entry which is preliminary data.</text>
</comment>
<keyword evidence="3" id="KW-1185">Reference proteome</keyword>
<dbReference type="EMBL" id="JAAGKO020000004">
    <property type="protein sequence ID" value="MDI5962037.1"/>
    <property type="molecule type" value="Genomic_DNA"/>
</dbReference>